<evidence type="ECO:0000313" key="2">
    <source>
        <dbReference type="EMBL" id="AET24923.1"/>
    </source>
</evidence>
<dbReference type="InterPro" id="IPR003731">
    <property type="entry name" value="Di-Nase_FeMo-co_biosynth"/>
</dbReference>
<protein>
    <submittedName>
        <fullName evidence="2">Magnetosome protein</fullName>
    </submittedName>
</protein>
<dbReference type="AlphaFoldDB" id="G8IQV0"/>
<dbReference type="Pfam" id="PF13180">
    <property type="entry name" value="PDZ_2"/>
    <property type="match status" value="1"/>
</dbReference>
<feature type="domain" description="PDZ" evidence="1">
    <location>
        <begin position="146"/>
        <end position="202"/>
    </location>
</feature>
<proteinExistence type="predicted"/>
<dbReference type="PROSITE" id="PS50106">
    <property type="entry name" value="PDZ"/>
    <property type="match status" value="1"/>
</dbReference>
<dbReference type="SUPFAM" id="SSF53146">
    <property type="entry name" value="Nitrogenase accessory factor-like"/>
    <property type="match status" value="1"/>
</dbReference>
<evidence type="ECO:0000259" key="1">
    <source>
        <dbReference type="PROSITE" id="PS50106"/>
    </source>
</evidence>
<dbReference type="InterPro" id="IPR036034">
    <property type="entry name" value="PDZ_sf"/>
</dbReference>
<dbReference type="PANTHER" id="PTHR42983">
    <property type="entry name" value="DINITROGENASE IRON-MOLYBDENUM COFACTOR PROTEIN-RELATED"/>
    <property type="match status" value="1"/>
</dbReference>
<reference evidence="2" key="1">
    <citation type="journal article" date="2011" name="Science">
        <title>A cultured greigite-producing magnetotactic bacterium in a novel group of sulfate-reducing bacteria.</title>
        <authorList>
            <person name="Lefevre C.T."/>
            <person name="Menguy N."/>
            <person name="Abreu F."/>
            <person name="Lins U."/>
            <person name="Posfai M."/>
            <person name="Prozorov T."/>
            <person name="Pignol D."/>
            <person name="Frankel R.B."/>
            <person name="Bazylinski D.A."/>
        </authorList>
    </citation>
    <scope>NUCLEOTIDE SEQUENCE</scope>
    <source>
        <strain evidence="2">BW-1</strain>
    </source>
</reference>
<dbReference type="InterPro" id="IPR036105">
    <property type="entry name" value="DiNase_FeMo-co_biosyn_sf"/>
</dbReference>
<organism evidence="2">
    <name type="scientific">Desulfamplus magnetovallimortis BW-1</name>
    <dbReference type="NCBI Taxonomy" id="1073250"/>
    <lineage>
        <taxon>Bacteria</taxon>
        <taxon>Pseudomonadati</taxon>
        <taxon>Thermodesulfobacteriota</taxon>
        <taxon>Desulfobacteria</taxon>
        <taxon>Desulfobacterales</taxon>
        <taxon>Desulfobacteraceae</taxon>
        <taxon>Desulfamplus</taxon>
    </lineage>
</organism>
<dbReference type="SUPFAM" id="SSF50156">
    <property type="entry name" value="PDZ domain-like"/>
    <property type="match status" value="1"/>
</dbReference>
<dbReference type="PANTHER" id="PTHR42983:SF1">
    <property type="entry name" value="IRON-MOLYBDENUM PROTEIN"/>
    <property type="match status" value="1"/>
</dbReference>
<dbReference type="Gene3D" id="2.30.42.10">
    <property type="match status" value="1"/>
</dbReference>
<gene>
    <name evidence="2" type="primary">mamT</name>
</gene>
<name>G8IQV0_9BACT</name>
<dbReference type="InterPro" id="IPR001478">
    <property type="entry name" value="PDZ"/>
</dbReference>
<dbReference type="SMART" id="SM00228">
    <property type="entry name" value="PDZ"/>
    <property type="match status" value="1"/>
</dbReference>
<accession>G8IQV0</accession>
<dbReference type="Gene3D" id="2.30.42.60">
    <property type="match status" value="1"/>
</dbReference>
<dbReference type="Gene3D" id="3.30.420.130">
    <property type="entry name" value="Dinitrogenase iron-molybdenum cofactor biosynthesis domain"/>
    <property type="match status" value="1"/>
</dbReference>
<sequence length="535" mass="56822">MMKKQNEYQFCMAQFKPAIVGLAVLLVLVLAWTGYHCTRHPHMSDLTMAAAVTPSGPPIGVKDKMLHPYWGNCNKCHITTDAGQPVSQVMAGSPISIKDKMLHDYWGNCLLCHKVTDGFQPKGKNAGKPKTAVAAAFTPFTPERLGLKLQQVTGALMTQLGLANEDGLLVLDVTPGSMADAAGLKKGDELIRAGKVRLESLNGFTRAFSNAKPGSTVKINIFRGKKQRNIFLKLKDPVVNSNSSVIQRQQMQPQAGMQPAGTIVAAPAASMTQNQIETLAEQLGVPKTAEAVNNALAKQRAQQQQQSLQNGRIVAANTAPMTQNQIETLAEQLGVPKTAQAVNNALARQRAHQQGQNGALQGVAGLNFGKVAIASTGQDITSPVASVFGSSPGFIVFEPQQRSYNVVTNPNVNDQFGQGIQTGQYMVDIGVSNVIAGSFTPEALSTLHGLRINVFQGVTGSVQDVLAAYLAGNLMPTNSAQAESYPYGQGAIAPYAQGTMMPYTQGAMIPYAQGSMQPNATGAGVNGYGNLRTIY</sequence>
<dbReference type="EMBL" id="JN830645">
    <property type="protein sequence ID" value="AET24923.1"/>
    <property type="molecule type" value="Genomic_DNA"/>
</dbReference>
<dbReference type="Pfam" id="PF02579">
    <property type="entry name" value="Nitro_FeMo-Co"/>
    <property type="match status" value="1"/>
</dbReference>